<dbReference type="Pfam" id="PF00196">
    <property type="entry name" value="GerE"/>
    <property type="match status" value="1"/>
</dbReference>
<evidence type="ECO:0000256" key="3">
    <source>
        <dbReference type="ARBA" id="ARBA00023163"/>
    </source>
</evidence>
<dbReference type="SUPFAM" id="SSF46894">
    <property type="entry name" value="C-terminal effector domain of the bipartite response regulators"/>
    <property type="match status" value="1"/>
</dbReference>
<evidence type="ECO:0000313" key="6">
    <source>
        <dbReference type="Proteomes" id="UP000283063"/>
    </source>
</evidence>
<dbReference type="PANTHER" id="PTHR44688">
    <property type="entry name" value="DNA-BINDING TRANSCRIPTIONAL ACTIVATOR DEVR_DOSR"/>
    <property type="match status" value="1"/>
</dbReference>
<proteinExistence type="predicted"/>
<dbReference type="InterPro" id="IPR000792">
    <property type="entry name" value="Tscrpt_reg_LuxR_C"/>
</dbReference>
<keyword evidence="3" id="KW-0804">Transcription</keyword>
<keyword evidence="1" id="KW-0805">Transcription regulation</keyword>
<dbReference type="GO" id="GO:0003677">
    <property type="term" value="F:DNA binding"/>
    <property type="evidence" value="ECO:0007669"/>
    <property type="project" value="UniProtKB-KW"/>
</dbReference>
<protein>
    <submittedName>
        <fullName evidence="5">LuxR family transcriptional regulator</fullName>
    </submittedName>
</protein>
<dbReference type="AlphaFoldDB" id="A0A3T0N419"/>
<name>A0A3T0N419_9RHOB</name>
<dbReference type="Gene3D" id="1.10.10.10">
    <property type="entry name" value="Winged helix-like DNA-binding domain superfamily/Winged helix DNA-binding domain"/>
    <property type="match status" value="1"/>
</dbReference>
<feature type="domain" description="HTH luxR-type" evidence="4">
    <location>
        <begin position="173"/>
        <end position="238"/>
    </location>
</feature>
<reference evidence="5 6" key="1">
    <citation type="submission" date="2018-10" db="EMBL/GenBank/DDBJ databases">
        <title>Parasedimentitalea marina sp. nov., a psychrophilic bacterium isolated from deep seawater of the New Britain Trench.</title>
        <authorList>
            <person name="Cao J."/>
        </authorList>
    </citation>
    <scope>NUCLEOTIDE SEQUENCE [LARGE SCALE GENOMIC DNA]</scope>
    <source>
        <strain evidence="5 6">W43</strain>
    </source>
</reference>
<dbReference type="PANTHER" id="PTHR44688:SF16">
    <property type="entry name" value="DNA-BINDING TRANSCRIPTIONAL ACTIVATOR DEVR_DOSR"/>
    <property type="match status" value="1"/>
</dbReference>
<dbReference type="GO" id="GO:0006355">
    <property type="term" value="P:regulation of DNA-templated transcription"/>
    <property type="evidence" value="ECO:0007669"/>
    <property type="project" value="InterPro"/>
</dbReference>
<organism evidence="5 6">
    <name type="scientific">Parasedimentitalea marina</name>
    <dbReference type="NCBI Taxonomy" id="2483033"/>
    <lineage>
        <taxon>Bacteria</taxon>
        <taxon>Pseudomonadati</taxon>
        <taxon>Pseudomonadota</taxon>
        <taxon>Alphaproteobacteria</taxon>
        <taxon>Rhodobacterales</taxon>
        <taxon>Paracoccaceae</taxon>
        <taxon>Parasedimentitalea</taxon>
    </lineage>
</organism>
<evidence type="ECO:0000313" key="5">
    <source>
        <dbReference type="EMBL" id="AZV78731.1"/>
    </source>
</evidence>
<evidence type="ECO:0000256" key="2">
    <source>
        <dbReference type="ARBA" id="ARBA00023125"/>
    </source>
</evidence>
<keyword evidence="6" id="KW-1185">Reference proteome</keyword>
<dbReference type="CDD" id="cd06170">
    <property type="entry name" value="LuxR_C_like"/>
    <property type="match status" value="1"/>
</dbReference>
<dbReference type="EMBL" id="CP033219">
    <property type="protein sequence ID" value="AZV78731.1"/>
    <property type="molecule type" value="Genomic_DNA"/>
</dbReference>
<dbReference type="PRINTS" id="PR00038">
    <property type="entry name" value="HTHLUXR"/>
</dbReference>
<keyword evidence="2" id="KW-0238">DNA-binding</keyword>
<dbReference type="PROSITE" id="PS50043">
    <property type="entry name" value="HTH_LUXR_2"/>
    <property type="match status" value="1"/>
</dbReference>
<dbReference type="RefSeq" id="WP_127749283.1">
    <property type="nucleotide sequence ID" value="NZ_CP033219.1"/>
</dbReference>
<evidence type="ECO:0000259" key="4">
    <source>
        <dbReference type="PROSITE" id="PS50043"/>
    </source>
</evidence>
<dbReference type="PROSITE" id="PS00622">
    <property type="entry name" value="HTH_LUXR_1"/>
    <property type="match status" value="1"/>
</dbReference>
<dbReference type="InterPro" id="IPR016032">
    <property type="entry name" value="Sig_transdc_resp-reg_C-effctor"/>
</dbReference>
<gene>
    <name evidence="5" type="ORF">EBB79_13185</name>
</gene>
<evidence type="ECO:0000256" key="1">
    <source>
        <dbReference type="ARBA" id="ARBA00023015"/>
    </source>
</evidence>
<sequence length="238" mass="26176">MLWTLMTSTAHYIDLCLARLGTDTFAQAFCDFVERLGTDQIMVFSIEKRQATCLMSRHFSQTALANELAAMYLDGWYRNDPLLPELLASSPGTVTLRSLDDVSKDMDAEYRQKFFDTPGLLTKTTLLGVGSDLRLFISLYQTGTSTAPLDPDLFVLVGRLALLHFEQQVGSDAPALLDVLSTRERTVCLGILAGQKTELIAANIGVAPSTVVTYRKRAYSKLGISSRASLFALCRTSS</sequence>
<dbReference type="Proteomes" id="UP000283063">
    <property type="component" value="Chromosome"/>
</dbReference>
<accession>A0A3T0N419</accession>
<dbReference type="KEGG" id="sedi:EBB79_13185"/>
<dbReference type="OrthoDB" id="343383at2"/>
<dbReference type="SMART" id="SM00421">
    <property type="entry name" value="HTH_LUXR"/>
    <property type="match status" value="1"/>
</dbReference>
<dbReference type="InterPro" id="IPR036388">
    <property type="entry name" value="WH-like_DNA-bd_sf"/>
</dbReference>